<dbReference type="PANTHER" id="PTHR13194">
    <property type="entry name" value="COMPLEX I INTERMEDIATE-ASSOCIATED PROTEIN 30"/>
    <property type="match status" value="1"/>
</dbReference>
<protein>
    <recommendedName>
        <fullName evidence="3">NADH:ubiquinone oxidoreductase intermediate-associated protein 30 domain-containing protein</fullName>
    </recommendedName>
</protein>
<proteinExistence type="inferred from homology"/>
<evidence type="ECO:0000259" key="3">
    <source>
        <dbReference type="Pfam" id="PF08547"/>
    </source>
</evidence>
<sequence>MIVTHPGLCLFLFSNQLASLAPASSLDIRRSNAPADNGQAENQVRAGPINPFLVIFGSANWPWNTENWTEVSDTVRGGQSKAVLKYLNRSDRTAGVSLEGMLDTKTLGGAGFASQVYRHPISLPMAGRYSAFFLEVEPVEQSHQELLPLVTVQRDSTSTKLDHLVRISIPFNALVPTFRGRPKSDEKPFDPHQITQISFMARSFFNHQTGPFLLNIRRLGVD</sequence>
<dbReference type="Proteomes" id="UP000325313">
    <property type="component" value="Unassembled WGS sequence"/>
</dbReference>
<feature type="domain" description="NADH:ubiquinone oxidoreductase intermediate-associated protein 30" evidence="3">
    <location>
        <begin position="64"/>
        <end position="216"/>
    </location>
</feature>
<comment type="similarity">
    <text evidence="1">Belongs to the CIA30 family.</text>
</comment>
<organism evidence="6 7">
    <name type="scientific">Puccinia graminis f. sp. tritici</name>
    <dbReference type="NCBI Taxonomy" id="56615"/>
    <lineage>
        <taxon>Eukaryota</taxon>
        <taxon>Fungi</taxon>
        <taxon>Dikarya</taxon>
        <taxon>Basidiomycota</taxon>
        <taxon>Pucciniomycotina</taxon>
        <taxon>Pucciniomycetes</taxon>
        <taxon>Pucciniales</taxon>
        <taxon>Pucciniaceae</taxon>
        <taxon>Puccinia</taxon>
    </lineage>
</organism>
<name>A0A5B0RSQ5_PUCGR</name>
<reference evidence="6 7" key="1">
    <citation type="submission" date="2019-05" db="EMBL/GenBank/DDBJ databases">
        <title>Emergence of the Ug99 lineage of the wheat stem rust pathogen through somatic hybridization.</title>
        <authorList>
            <person name="Li F."/>
            <person name="Upadhyaya N.M."/>
            <person name="Sperschneider J."/>
            <person name="Matny O."/>
            <person name="Nguyen-Phuc H."/>
            <person name="Mago R."/>
            <person name="Raley C."/>
            <person name="Miller M.E."/>
            <person name="Silverstein K.A.T."/>
            <person name="Henningsen E."/>
            <person name="Hirsch C.D."/>
            <person name="Visser B."/>
            <person name="Pretorius Z.A."/>
            <person name="Steffenson B.J."/>
            <person name="Schwessinger B."/>
            <person name="Dodds P.N."/>
            <person name="Figueroa M."/>
        </authorList>
    </citation>
    <scope>NUCLEOTIDE SEQUENCE [LARGE SCALE GENOMIC DNA]</scope>
    <source>
        <strain evidence="6 7">Ug99</strain>
    </source>
</reference>
<evidence type="ECO:0000313" key="7">
    <source>
        <dbReference type="Proteomes" id="UP000325313"/>
    </source>
</evidence>
<dbReference type="GO" id="GO:0051082">
    <property type="term" value="F:unfolded protein binding"/>
    <property type="evidence" value="ECO:0007669"/>
    <property type="project" value="TreeGrafter"/>
</dbReference>
<gene>
    <name evidence="5" type="ORF">PGTUg99_001897</name>
    <name evidence="6" type="ORF">PGTUg99_003905</name>
    <name evidence="4" type="ORF">PGTUg99_006277</name>
</gene>
<dbReference type="GO" id="GO:0010257">
    <property type="term" value="P:NADH dehydrogenase complex assembly"/>
    <property type="evidence" value="ECO:0007669"/>
    <property type="project" value="TreeGrafter"/>
</dbReference>
<feature type="chain" id="PRO_5033474796" description="NADH:ubiquinone oxidoreductase intermediate-associated protein 30 domain-containing protein" evidence="2">
    <location>
        <begin position="24"/>
        <end position="222"/>
    </location>
</feature>
<comment type="caution">
    <text evidence="6">The sequence shown here is derived from an EMBL/GenBank/DDBJ whole genome shotgun (WGS) entry which is preliminary data.</text>
</comment>
<dbReference type="InterPro" id="IPR008979">
    <property type="entry name" value="Galactose-bd-like_sf"/>
</dbReference>
<dbReference type="InterPro" id="IPR039131">
    <property type="entry name" value="NDUFAF1"/>
</dbReference>
<accession>A0A5B0RSQ5</accession>
<keyword evidence="2" id="KW-0732">Signal</keyword>
<dbReference type="AlphaFoldDB" id="A0A5B0RSQ5"/>
<evidence type="ECO:0000256" key="1">
    <source>
        <dbReference type="ARBA" id="ARBA00007884"/>
    </source>
</evidence>
<evidence type="ECO:0000256" key="2">
    <source>
        <dbReference type="SAM" id="SignalP"/>
    </source>
</evidence>
<dbReference type="EMBL" id="VDEP01000271">
    <property type="protein sequence ID" value="KAA1115853.1"/>
    <property type="molecule type" value="Genomic_DNA"/>
</dbReference>
<dbReference type="Pfam" id="PF08547">
    <property type="entry name" value="CIA30"/>
    <property type="match status" value="1"/>
</dbReference>
<dbReference type="PANTHER" id="PTHR13194:SF19">
    <property type="entry name" value="NAD(P)-BINDING ROSSMANN-FOLD SUPERFAMILY PROTEIN"/>
    <property type="match status" value="1"/>
</dbReference>
<dbReference type="EMBL" id="VDEP01000321">
    <property type="protein sequence ID" value="KAA1103660.1"/>
    <property type="molecule type" value="Genomic_DNA"/>
</dbReference>
<dbReference type="SUPFAM" id="SSF49785">
    <property type="entry name" value="Galactose-binding domain-like"/>
    <property type="match status" value="1"/>
</dbReference>
<evidence type="ECO:0000313" key="4">
    <source>
        <dbReference type="EMBL" id="KAA1103660.1"/>
    </source>
</evidence>
<dbReference type="EMBL" id="VDEP01000159">
    <property type="protein sequence ID" value="KAA1127614.1"/>
    <property type="molecule type" value="Genomic_DNA"/>
</dbReference>
<dbReference type="InterPro" id="IPR013857">
    <property type="entry name" value="NADH-UbQ_OxRdtase-assoc_prot30"/>
</dbReference>
<evidence type="ECO:0000313" key="6">
    <source>
        <dbReference type="EMBL" id="KAA1127614.1"/>
    </source>
</evidence>
<evidence type="ECO:0000313" key="5">
    <source>
        <dbReference type="EMBL" id="KAA1115853.1"/>
    </source>
</evidence>
<feature type="signal peptide" evidence="2">
    <location>
        <begin position="1"/>
        <end position="23"/>
    </location>
</feature>